<name>A0ABU6KJP7_9BACI</name>
<proteinExistence type="inferred from homology"/>
<keyword evidence="2" id="KW-0479">Metal-binding</keyword>
<reference evidence="5 6" key="1">
    <citation type="journal article" date="2024" name="Int. J. Syst. Evol. Microbiol.">
        <title>Virgibacillus tibetensis sp. nov., isolated from salt lake on the Tibetan Plateau of China.</title>
        <authorList>
            <person name="Phurbu D."/>
            <person name="Liu Z.-X."/>
            <person name="Wang R."/>
            <person name="Zheng Y.-Y."/>
            <person name="Liu H.-C."/>
            <person name="Zhou Y.-G."/>
            <person name="Yu Y.-J."/>
            <person name="Li A.-H."/>
        </authorList>
    </citation>
    <scope>NUCLEOTIDE SEQUENCE [LARGE SCALE GENOMIC DNA]</scope>
    <source>
        <strain evidence="5 6">C22-A2</strain>
    </source>
</reference>
<evidence type="ECO:0000313" key="5">
    <source>
        <dbReference type="EMBL" id="MEC5425079.1"/>
    </source>
</evidence>
<dbReference type="SUPFAM" id="SSF53850">
    <property type="entry name" value="Periplasmic binding protein-like II"/>
    <property type="match status" value="1"/>
</dbReference>
<dbReference type="InterPro" id="IPR005950">
    <property type="entry name" value="ModA"/>
</dbReference>
<gene>
    <name evidence="5" type="primary">modA</name>
    <name evidence="5" type="ORF">QGM71_16460</name>
</gene>
<dbReference type="Pfam" id="PF13531">
    <property type="entry name" value="SBP_bac_11"/>
    <property type="match status" value="1"/>
</dbReference>
<dbReference type="Proteomes" id="UP001335737">
    <property type="component" value="Unassembled WGS sequence"/>
</dbReference>
<dbReference type="EMBL" id="JARZFX010000010">
    <property type="protein sequence ID" value="MEC5425079.1"/>
    <property type="molecule type" value="Genomic_DNA"/>
</dbReference>
<evidence type="ECO:0000313" key="6">
    <source>
        <dbReference type="Proteomes" id="UP001335737"/>
    </source>
</evidence>
<feature type="chain" id="PRO_5046630351" evidence="4">
    <location>
        <begin position="20"/>
        <end position="259"/>
    </location>
</feature>
<dbReference type="NCBIfam" id="TIGR01256">
    <property type="entry name" value="modA"/>
    <property type="match status" value="1"/>
</dbReference>
<accession>A0ABU6KJP7</accession>
<dbReference type="CDD" id="cd13537">
    <property type="entry name" value="PBP2_YvgL_like"/>
    <property type="match status" value="1"/>
</dbReference>
<evidence type="ECO:0000256" key="4">
    <source>
        <dbReference type="SAM" id="SignalP"/>
    </source>
</evidence>
<protein>
    <submittedName>
        <fullName evidence="5">Molybdate ABC transporter substrate-binding protein</fullName>
    </submittedName>
</protein>
<dbReference type="PANTHER" id="PTHR30632:SF0">
    <property type="entry name" value="SULFATE-BINDING PROTEIN"/>
    <property type="match status" value="1"/>
</dbReference>
<sequence>MKYSLLLLLILSTMTGCLTDDSDEPIQKSTEETELLLSAATSLSEVLPDIIDAYKAVDPYTKITLNFGGSGRLSQQIQYGAPVDIFLSADQKSMDMLEEQSLIYPDTRLNFAKNRLVLVSRNDSSLSIQSLEDLAHATTETIAIGNPESVPAGSYAKEALQKNGVWDVLQDQFIYAKDVRQVLTYVETGNTGIGFVYATDVHLYDKVTILTEIDTQLHESIVYPAAVTSYSTNSRAAENFIEFLESDTVRTILKSHGFK</sequence>
<dbReference type="InterPro" id="IPR041879">
    <property type="entry name" value="YvgL-like_PBP2"/>
</dbReference>
<dbReference type="PANTHER" id="PTHR30632">
    <property type="entry name" value="MOLYBDATE-BINDING PERIPLASMIC PROTEIN"/>
    <property type="match status" value="1"/>
</dbReference>
<keyword evidence="3 4" id="KW-0732">Signal</keyword>
<dbReference type="Gene3D" id="3.40.190.10">
    <property type="entry name" value="Periplasmic binding protein-like II"/>
    <property type="match status" value="2"/>
</dbReference>
<comment type="caution">
    <text evidence="5">The sequence shown here is derived from an EMBL/GenBank/DDBJ whole genome shotgun (WGS) entry which is preliminary data.</text>
</comment>
<evidence type="ECO:0000256" key="2">
    <source>
        <dbReference type="ARBA" id="ARBA00022723"/>
    </source>
</evidence>
<comment type="similarity">
    <text evidence="1">Belongs to the bacterial solute-binding protein ModA family.</text>
</comment>
<evidence type="ECO:0000256" key="3">
    <source>
        <dbReference type="ARBA" id="ARBA00022729"/>
    </source>
</evidence>
<dbReference type="PIRSF" id="PIRSF004846">
    <property type="entry name" value="ModA"/>
    <property type="match status" value="1"/>
</dbReference>
<dbReference type="PROSITE" id="PS51257">
    <property type="entry name" value="PROKAR_LIPOPROTEIN"/>
    <property type="match status" value="1"/>
</dbReference>
<dbReference type="RefSeq" id="WP_327608637.1">
    <property type="nucleotide sequence ID" value="NZ_JARZFX010000010.1"/>
</dbReference>
<organism evidence="5 6">
    <name type="scientific">Virgibacillus tibetensis</name>
    <dbReference type="NCBI Taxonomy" id="3042313"/>
    <lineage>
        <taxon>Bacteria</taxon>
        <taxon>Bacillati</taxon>
        <taxon>Bacillota</taxon>
        <taxon>Bacilli</taxon>
        <taxon>Bacillales</taxon>
        <taxon>Bacillaceae</taxon>
        <taxon>Virgibacillus</taxon>
    </lineage>
</organism>
<keyword evidence="6" id="KW-1185">Reference proteome</keyword>
<evidence type="ECO:0000256" key="1">
    <source>
        <dbReference type="ARBA" id="ARBA00009175"/>
    </source>
</evidence>
<feature type="signal peptide" evidence="4">
    <location>
        <begin position="1"/>
        <end position="19"/>
    </location>
</feature>
<dbReference type="InterPro" id="IPR050682">
    <property type="entry name" value="ModA/WtpA"/>
</dbReference>